<protein>
    <submittedName>
        <fullName evidence="2">Uncharacterized protein</fullName>
    </submittedName>
</protein>
<keyword evidence="1" id="KW-0812">Transmembrane</keyword>
<feature type="transmembrane region" description="Helical" evidence="1">
    <location>
        <begin position="253"/>
        <end position="272"/>
    </location>
</feature>
<accession>A0A0M0BPT4</accession>
<evidence type="ECO:0000256" key="1">
    <source>
        <dbReference type="SAM" id="Phobius"/>
    </source>
</evidence>
<dbReference type="Proteomes" id="UP000037210">
    <property type="component" value="Unassembled WGS sequence"/>
</dbReference>
<dbReference type="EMBL" id="LFWZ01000027">
    <property type="protein sequence ID" value="KON30578.1"/>
    <property type="molecule type" value="Genomic_DNA"/>
</dbReference>
<keyword evidence="1" id="KW-0472">Membrane</keyword>
<keyword evidence="1" id="KW-1133">Transmembrane helix</keyword>
<dbReference type="AlphaFoldDB" id="A0A0M0BPT4"/>
<organism evidence="2 3">
    <name type="scientific">miscellaneous Crenarchaeota group-15 archaeon DG-45</name>
    <dbReference type="NCBI Taxonomy" id="1685127"/>
    <lineage>
        <taxon>Archaea</taxon>
        <taxon>Candidatus Bathyarchaeota</taxon>
        <taxon>MCG-15</taxon>
    </lineage>
</organism>
<comment type="caution">
    <text evidence="2">The sequence shown here is derived from an EMBL/GenBank/DDBJ whole genome shotgun (WGS) entry which is preliminary data.</text>
</comment>
<reference evidence="2 3" key="1">
    <citation type="submission" date="2015-06" db="EMBL/GenBank/DDBJ databases">
        <title>New insights into the roles of widespread benthic archaea in carbon and nitrogen cycling.</title>
        <authorList>
            <person name="Lazar C.S."/>
            <person name="Baker B.J."/>
            <person name="Seitz K.W."/>
            <person name="Hyde A.S."/>
            <person name="Dick G.J."/>
            <person name="Hinrichs K.-U."/>
            <person name="Teske A.P."/>
        </authorList>
    </citation>
    <scope>NUCLEOTIDE SEQUENCE [LARGE SCALE GENOMIC DNA]</scope>
    <source>
        <strain evidence="2">DG-45</strain>
    </source>
</reference>
<feature type="transmembrane region" description="Helical" evidence="1">
    <location>
        <begin position="9"/>
        <end position="30"/>
    </location>
</feature>
<gene>
    <name evidence="2" type="ORF">AC482_03515</name>
</gene>
<proteinExistence type="predicted"/>
<sequence length="281" mass="31177">MKAEYEDSIIYLLGIMVAVLPLVHTLGVAIEISPDTTEYYNYVDGLKDGAIVYVELYTGIRGWFEQGQSDVAVLKHIINKIHAGDVRGVVIGTTSPEGPVVLPFSLKVMAGANVWDELEYGTQFVWLGWIPGFETAQASMAQDFRGTVPTDKFGTPIDDLSLLDGITKMGDFDMVIVSLYGGQDAYQRQWTRNPSAGRNYIFMFDCGISHRTAAMSFYPEQIQAFMTPVRQTSEYEKLLGYKGLATSLTEAQLALQFFGIGLIIVATGIYWYRRLSGGEAR</sequence>
<name>A0A0M0BPT4_9ARCH</name>
<evidence type="ECO:0000313" key="2">
    <source>
        <dbReference type="EMBL" id="KON30578.1"/>
    </source>
</evidence>
<evidence type="ECO:0000313" key="3">
    <source>
        <dbReference type="Proteomes" id="UP000037210"/>
    </source>
</evidence>